<accession>A0A4D6HA55</accession>
<gene>
    <name evidence="2" type="ORF">DV733_05270</name>
</gene>
<reference evidence="2 3" key="1">
    <citation type="journal article" date="2019" name="Nat. Commun.">
        <title>A new type of DNA phosphorothioation-based antiviral system in archaea.</title>
        <authorList>
            <person name="Xiong L."/>
            <person name="Liu S."/>
            <person name="Chen S."/>
            <person name="Xiao Y."/>
            <person name="Zhu B."/>
            <person name="Gao Y."/>
            <person name="Zhang Y."/>
            <person name="Chen B."/>
            <person name="Luo J."/>
            <person name="Deng Z."/>
            <person name="Chen X."/>
            <person name="Wang L."/>
            <person name="Chen S."/>
        </authorList>
    </citation>
    <scope>NUCLEOTIDE SEQUENCE [LARGE SCALE GENOMIC DNA]</scope>
    <source>
        <strain evidence="2 3">CBA1105</strain>
    </source>
</reference>
<dbReference type="EMBL" id="CP031310">
    <property type="protein sequence ID" value="QCC50690.1"/>
    <property type="molecule type" value="Genomic_DNA"/>
</dbReference>
<dbReference type="Proteomes" id="UP000296706">
    <property type="component" value="Chromosome"/>
</dbReference>
<sequence>MRLTDATEQFETHSYPATTEELIEAFGETELTLANGTETLGEILGRLPGETFESAEDANTAAYSVVSSKGIGRKHYSDRDPIAPGENGPDPVSL</sequence>
<organism evidence="2 3">
    <name type="scientific">Halapricum salinum</name>
    <dbReference type="NCBI Taxonomy" id="1457250"/>
    <lineage>
        <taxon>Archaea</taxon>
        <taxon>Methanobacteriati</taxon>
        <taxon>Methanobacteriota</taxon>
        <taxon>Stenosarchaea group</taxon>
        <taxon>Halobacteria</taxon>
        <taxon>Halobacteriales</taxon>
        <taxon>Haloarculaceae</taxon>
        <taxon>Halapricum</taxon>
    </lineage>
</organism>
<dbReference type="GeneID" id="39847253"/>
<dbReference type="STRING" id="1457250.GCA_000755225_03363"/>
<dbReference type="RefSeq" id="WP_049994134.1">
    <property type="nucleotide sequence ID" value="NZ_CP031310.1"/>
</dbReference>
<dbReference type="Pfam" id="PF19102">
    <property type="entry name" value="DUF5789"/>
    <property type="match status" value="1"/>
</dbReference>
<evidence type="ECO:0000313" key="2">
    <source>
        <dbReference type="EMBL" id="QCC50690.1"/>
    </source>
</evidence>
<proteinExistence type="predicted"/>
<name>A0A4D6HA55_9EURY</name>
<dbReference type="InterPro" id="IPR043899">
    <property type="entry name" value="DUF5789"/>
</dbReference>
<dbReference type="KEGG" id="hsn:DV733_05270"/>
<evidence type="ECO:0000313" key="3">
    <source>
        <dbReference type="Proteomes" id="UP000296706"/>
    </source>
</evidence>
<protein>
    <submittedName>
        <fullName evidence="2">DUF2795 domain-containing protein</fullName>
    </submittedName>
</protein>
<dbReference type="AlphaFoldDB" id="A0A4D6HA55"/>
<keyword evidence="3" id="KW-1185">Reference proteome</keyword>
<dbReference type="OrthoDB" id="166188at2157"/>
<evidence type="ECO:0000256" key="1">
    <source>
        <dbReference type="SAM" id="MobiDB-lite"/>
    </source>
</evidence>
<feature type="region of interest" description="Disordered" evidence="1">
    <location>
        <begin position="70"/>
        <end position="94"/>
    </location>
</feature>